<proteinExistence type="inferred from homology"/>
<evidence type="ECO:0000256" key="1">
    <source>
        <dbReference type="ARBA" id="ARBA00004377"/>
    </source>
</evidence>
<gene>
    <name evidence="13" type="ORF">QCL97_010505</name>
</gene>
<dbReference type="Gene3D" id="2.40.50.100">
    <property type="match status" value="1"/>
</dbReference>
<sequence>MKQVFLKKLLVVWARACRCGQQFQELFRKIVKNWQDRVSRKLTPHEREFLPAALEVLETPASPAGRCLGYVLMALFALALAWACLGEVGVTAVAQGQVMPEGGVKSIQPLEAGIVRKIHVANGQHVEAGQILLELDSTENQVDVSQLQRQLGLTLQDIERLRAVLVGIDHISRHTALPGGEYANTSLQMRIKQQLGAYQARVAALMAQLAENKALLVASQLEQEKLTARLPALADKAEAWRQLNEQGMAARLQWLEFENERIGIQKSLEVEMQRMLQHRANGQRIQAELIQYQADMRKQLLGELAEAEDKASEAELNIRRYSEREKTRYLRAPVSGHVQQLAVHTIGGVVQQAQQLMVIAPDHARLVVDALVLNQDIGFVRSGQQVTLKVDSYPYSKYGTLSGIVEHLSHDAIPDEKRGPVYAARILLADETISKTGMMLALQAGMAVTAEIKTDSRKVIDYLLSPIREVMGEALMER</sequence>
<keyword evidence="10" id="KW-0175">Coiled coil</keyword>
<keyword evidence="3 9" id="KW-0813">Transport</keyword>
<evidence type="ECO:0000313" key="14">
    <source>
        <dbReference type="Proteomes" id="UP001224516"/>
    </source>
</evidence>
<dbReference type="Pfam" id="PF25917">
    <property type="entry name" value="BSH_RND"/>
    <property type="match status" value="1"/>
</dbReference>
<evidence type="ECO:0000313" key="13">
    <source>
        <dbReference type="EMBL" id="MEJ8675156.1"/>
    </source>
</evidence>
<reference evidence="13 14" key="1">
    <citation type="submission" date="2023-12" db="EMBL/GenBank/DDBJ databases">
        <title>Evaluation and characterization of a potential secondary metabolite violacein from indigenous Chromobacterium amazonense SAM215.</title>
        <authorList>
            <person name="Tarafdar M.R."/>
            <person name="Abedin S.M."/>
            <person name="Atiqua A."/>
            <person name="Saha A."/>
            <person name="Khan S.N."/>
        </authorList>
    </citation>
    <scope>NUCLEOTIDE SEQUENCE [LARGE SCALE GENOMIC DNA]</scope>
    <source>
        <strain evidence="13 14">SAM215</strain>
    </source>
</reference>
<protein>
    <recommendedName>
        <fullName evidence="9">Membrane fusion protein (MFP) family protein</fullName>
    </recommendedName>
</protein>
<dbReference type="InterPro" id="IPR058625">
    <property type="entry name" value="MdtA-like_BSH"/>
</dbReference>
<evidence type="ECO:0000256" key="4">
    <source>
        <dbReference type="ARBA" id="ARBA00022475"/>
    </source>
</evidence>
<evidence type="ECO:0000256" key="10">
    <source>
        <dbReference type="SAM" id="Coils"/>
    </source>
</evidence>
<dbReference type="InterPro" id="IPR050739">
    <property type="entry name" value="MFP"/>
</dbReference>
<dbReference type="Gene3D" id="2.40.30.170">
    <property type="match status" value="1"/>
</dbReference>
<evidence type="ECO:0000256" key="7">
    <source>
        <dbReference type="ARBA" id="ARBA00022989"/>
    </source>
</evidence>
<dbReference type="Pfam" id="PF26002">
    <property type="entry name" value="Beta-barrel_AprE"/>
    <property type="match status" value="1"/>
</dbReference>
<comment type="caution">
    <text evidence="13">The sequence shown here is derived from an EMBL/GenBank/DDBJ whole genome shotgun (WGS) entry which is preliminary data.</text>
</comment>
<evidence type="ECO:0000259" key="12">
    <source>
        <dbReference type="Pfam" id="PF26002"/>
    </source>
</evidence>
<dbReference type="EMBL" id="JAVFJF020000018">
    <property type="protein sequence ID" value="MEJ8675156.1"/>
    <property type="molecule type" value="Genomic_DNA"/>
</dbReference>
<dbReference type="InterPro" id="IPR058982">
    <property type="entry name" value="Beta-barrel_AprE"/>
</dbReference>
<accession>A0ABU8V1W6</accession>
<dbReference type="PRINTS" id="PR01490">
    <property type="entry name" value="RTXTOXIND"/>
</dbReference>
<comment type="subcellular location">
    <subcellularLocation>
        <location evidence="1 9">Cell inner membrane</location>
        <topology evidence="1 9">Single-pass membrane protein</topology>
    </subcellularLocation>
</comment>
<evidence type="ECO:0000256" key="8">
    <source>
        <dbReference type="ARBA" id="ARBA00023136"/>
    </source>
</evidence>
<evidence type="ECO:0000259" key="11">
    <source>
        <dbReference type="Pfam" id="PF25917"/>
    </source>
</evidence>
<keyword evidence="8" id="KW-0472">Membrane</keyword>
<evidence type="ECO:0000256" key="5">
    <source>
        <dbReference type="ARBA" id="ARBA00022519"/>
    </source>
</evidence>
<keyword evidence="6" id="KW-0812">Transmembrane</keyword>
<dbReference type="PANTHER" id="PTHR30386:SF27">
    <property type="entry name" value="MEMBRANE FUSION PROTEIN (MFP) FAMILY PROTEIN"/>
    <property type="match status" value="1"/>
</dbReference>
<dbReference type="NCBIfam" id="TIGR01843">
    <property type="entry name" value="type_I_hlyD"/>
    <property type="match status" value="1"/>
</dbReference>
<organism evidence="13 14">
    <name type="scientific">Chromobacterium amazonense</name>
    <dbReference type="NCBI Taxonomy" id="1382803"/>
    <lineage>
        <taxon>Bacteria</taxon>
        <taxon>Pseudomonadati</taxon>
        <taxon>Pseudomonadota</taxon>
        <taxon>Betaproteobacteria</taxon>
        <taxon>Neisseriales</taxon>
        <taxon>Chromobacteriaceae</taxon>
        <taxon>Chromobacterium</taxon>
    </lineage>
</organism>
<keyword evidence="4 9" id="KW-1003">Cell membrane</keyword>
<keyword evidence="7" id="KW-1133">Transmembrane helix</keyword>
<feature type="domain" description="AprE-like beta-barrel" evidence="12">
    <location>
        <begin position="366"/>
        <end position="454"/>
    </location>
</feature>
<feature type="domain" description="Multidrug resistance protein MdtA-like barrel-sandwich hybrid" evidence="11">
    <location>
        <begin position="108"/>
        <end position="359"/>
    </location>
</feature>
<evidence type="ECO:0000256" key="2">
    <source>
        <dbReference type="ARBA" id="ARBA00009477"/>
    </source>
</evidence>
<name>A0ABU8V1W6_9NEIS</name>
<keyword evidence="14" id="KW-1185">Reference proteome</keyword>
<comment type="similarity">
    <text evidence="2 9">Belongs to the membrane fusion protein (MFP) (TC 8.A.1) family.</text>
</comment>
<evidence type="ECO:0000256" key="6">
    <source>
        <dbReference type="ARBA" id="ARBA00022692"/>
    </source>
</evidence>
<dbReference type="PANTHER" id="PTHR30386">
    <property type="entry name" value="MEMBRANE FUSION SUBUNIT OF EMRAB-TOLC MULTIDRUG EFFLUX PUMP"/>
    <property type="match status" value="1"/>
</dbReference>
<dbReference type="SUPFAM" id="SSF111369">
    <property type="entry name" value="HlyD-like secretion proteins"/>
    <property type="match status" value="1"/>
</dbReference>
<evidence type="ECO:0000256" key="3">
    <source>
        <dbReference type="ARBA" id="ARBA00022448"/>
    </source>
</evidence>
<evidence type="ECO:0000256" key="9">
    <source>
        <dbReference type="RuleBase" id="RU365093"/>
    </source>
</evidence>
<feature type="coiled-coil region" evidence="10">
    <location>
        <begin position="297"/>
        <end position="324"/>
    </location>
</feature>
<keyword evidence="5 9" id="KW-0997">Cell inner membrane</keyword>
<dbReference type="InterPro" id="IPR010129">
    <property type="entry name" value="T1SS_HlyD"/>
</dbReference>
<dbReference type="RefSeq" id="WP_274769973.1">
    <property type="nucleotide sequence ID" value="NZ_JARBFV010000001.1"/>
</dbReference>
<dbReference type="Proteomes" id="UP001224516">
    <property type="component" value="Unassembled WGS sequence"/>
</dbReference>